<evidence type="ECO:0000313" key="3">
    <source>
        <dbReference type="Proteomes" id="UP000499080"/>
    </source>
</evidence>
<keyword evidence="3" id="KW-1185">Reference proteome</keyword>
<dbReference type="EMBL" id="BGPR01017016">
    <property type="protein sequence ID" value="GBN74885.1"/>
    <property type="molecule type" value="Genomic_DNA"/>
</dbReference>
<accession>A0A4Y2RJ02</accession>
<reference evidence="2 3" key="1">
    <citation type="journal article" date="2019" name="Sci. Rep.">
        <title>Orb-weaving spider Araneus ventricosus genome elucidates the spidroin gene catalogue.</title>
        <authorList>
            <person name="Kono N."/>
            <person name="Nakamura H."/>
            <person name="Ohtoshi R."/>
            <person name="Moran D.A.P."/>
            <person name="Shinohara A."/>
            <person name="Yoshida Y."/>
            <person name="Fujiwara M."/>
            <person name="Mori M."/>
            <person name="Tomita M."/>
            <person name="Arakawa K."/>
        </authorList>
    </citation>
    <scope>NUCLEOTIDE SEQUENCE [LARGE SCALE GENOMIC DNA]</scope>
</reference>
<evidence type="ECO:0000256" key="1">
    <source>
        <dbReference type="SAM" id="MobiDB-lite"/>
    </source>
</evidence>
<sequence length="68" mass="7169">LVRPRGTAPTALFDAGAAMGPSATGSPEDARVRHSGREQLAQSEGVRAADRRPSACFFVSPCVRTFSH</sequence>
<organism evidence="2 3">
    <name type="scientific">Araneus ventricosus</name>
    <name type="common">Orbweaver spider</name>
    <name type="synonym">Epeira ventricosa</name>
    <dbReference type="NCBI Taxonomy" id="182803"/>
    <lineage>
        <taxon>Eukaryota</taxon>
        <taxon>Metazoa</taxon>
        <taxon>Ecdysozoa</taxon>
        <taxon>Arthropoda</taxon>
        <taxon>Chelicerata</taxon>
        <taxon>Arachnida</taxon>
        <taxon>Araneae</taxon>
        <taxon>Araneomorphae</taxon>
        <taxon>Entelegynae</taxon>
        <taxon>Araneoidea</taxon>
        <taxon>Araneidae</taxon>
        <taxon>Araneus</taxon>
    </lineage>
</organism>
<feature type="region of interest" description="Disordered" evidence="1">
    <location>
        <begin position="1"/>
        <end position="50"/>
    </location>
</feature>
<protein>
    <submittedName>
        <fullName evidence="2">Uncharacterized protein</fullName>
    </submittedName>
</protein>
<proteinExistence type="predicted"/>
<feature type="compositionally biased region" description="Basic and acidic residues" evidence="1">
    <location>
        <begin position="28"/>
        <end position="37"/>
    </location>
</feature>
<gene>
    <name evidence="2" type="ORF">AVEN_239823_1</name>
</gene>
<comment type="caution">
    <text evidence="2">The sequence shown here is derived from an EMBL/GenBank/DDBJ whole genome shotgun (WGS) entry which is preliminary data.</text>
</comment>
<dbReference type="Proteomes" id="UP000499080">
    <property type="component" value="Unassembled WGS sequence"/>
</dbReference>
<evidence type="ECO:0000313" key="2">
    <source>
        <dbReference type="EMBL" id="GBN74885.1"/>
    </source>
</evidence>
<dbReference type="AlphaFoldDB" id="A0A4Y2RJ02"/>
<name>A0A4Y2RJ02_ARAVE</name>
<feature type="non-terminal residue" evidence="2">
    <location>
        <position position="1"/>
    </location>
</feature>